<dbReference type="RefSeq" id="WP_331243775.1">
    <property type="nucleotide sequence ID" value="NZ_JAQSGJ010000020.1"/>
</dbReference>
<evidence type="ECO:0000313" key="7">
    <source>
        <dbReference type="EMBL" id="MEE6715835.1"/>
    </source>
</evidence>
<protein>
    <submittedName>
        <fullName evidence="7">ABC transporter permease</fullName>
    </submittedName>
</protein>
<name>A0ABU7SZQ6_9LACO</name>
<keyword evidence="4 5" id="KW-0472">Membrane</keyword>
<feature type="transmembrane region" description="Helical" evidence="5">
    <location>
        <begin position="136"/>
        <end position="159"/>
    </location>
</feature>
<proteinExistence type="predicted"/>
<dbReference type="PANTHER" id="PTHR43229">
    <property type="entry name" value="NODULATION PROTEIN J"/>
    <property type="match status" value="1"/>
</dbReference>
<organism evidence="7 8">
    <name type="scientific">Schleiferilactobacillus harbinensis</name>
    <dbReference type="NCBI Taxonomy" id="304207"/>
    <lineage>
        <taxon>Bacteria</taxon>
        <taxon>Bacillati</taxon>
        <taxon>Bacillota</taxon>
        <taxon>Bacilli</taxon>
        <taxon>Lactobacillales</taxon>
        <taxon>Lactobacillaceae</taxon>
        <taxon>Schleiferilactobacillus</taxon>
    </lineage>
</organism>
<keyword evidence="2 5" id="KW-0812">Transmembrane</keyword>
<dbReference type="Pfam" id="PF01061">
    <property type="entry name" value="ABC2_membrane"/>
    <property type="match status" value="1"/>
</dbReference>
<dbReference type="InterPro" id="IPR051784">
    <property type="entry name" value="Nod_factor_ABC_transporter"/>
</dbReference>
<feature type="transmembrane region" description="Helical" evidence="5">
    <location>
        <begin position="28"/>
        <end position="50"/>
    </location>
</feature>
<sequence length="262" mass="29077">MMRTLRYFWTQAWLNFKSLNAIFNPEEFILLDLGYPIISMTFYVLLAAYSFNPTSLTHWVVGNAFLLCINVCIFTMGQSINAERAQGRLRTVVTAPTSDLQFLLAKGSFPILLEFVTVFVGFVIGGWIFHIDLSQIAWVPLIGCILAGMASATAFGLFLATFSLVTDSMHFVLNFVATGLFILTGANFPVTQLPLFWRGMSQVLPLTHSIQAASQVTAGKMTGVLGNVLWELGLAVVYFALATVAIQFCERYARKHATLEMF</sequence>
<evidence type="ECO:0000256" key="1">
    <source>
        <dbReference type="ARBA" id="ARBA00004141"/>
    </source>
</evidence>
<feature type="transmembrane region" description="Helical" evidence="5">
    <location>
        <begin position="171"/>
        <end position="190"/>
    </location>
</feature>
<evidence type="ECO:0000256" key="3">
    <source>
        <dbReference type="ARBA" id="ARBA00022989"/>
    </source>
</evidence>
<keyword evidence="8" id="KW-1185">Reference proteome</keyword>
<dbReference type="EMBL" id="JAQSGK010000020">
    <property type="protein sequence ID" value="MEE6715835.1"/>
    <property type="molecule type" value="Genomic_DNA"/>
</dbReference>
<gene>
    <name evidence="7" type="ORF">PS435_08185</name>
</gene>
<evidence type="ECO:0000256" key="5">
    <source>
        <dbReference type="SAM" id="Phobius"/>
    </source>
</evidence>
<dbReference type="Proteomes" id="UP001330016">
    <property type="component" value="Unassembled WGS sequence"/>
</dbReference>
<feature type="transmembrane region" description="Helical" evidence="5">
    <location>
        <begin position="56"/>
        <end position="76"/>
    </location>
</feature>
<dbReference type="PANTHER" id="PTHR43229:SF6">
    <property type="entry name" value="ABC-TYPE MULTIDRUG TRANSPORT SYSTEM, PERMEASE COMPONENT"/>
    <property type="match status" value="1"/>
</dbReference>
<evidence type="ECO:0000313" key="8">
    <source>
        <dbReference type="Proteomes" id="UP001330016"/>
    </source>
</evidence>
<feature type="transmembrane region" description="Helical" evidence="5">
    <location>
        <begin position="111"/>
        <end position="130"/>
    </location>
</feature>
<comment type="subcellular location">
    <subcellularLocation>
        <location evidence="1">Membrane</location>
        <topology evidence="1">Multi-pass membrane protein</topology>
    </subcellularLocation>
</comment>
<keyword evidence="3 5" id="KW-1133">Transmembrane helix</keyword>
<dbReference type="InterPro" id="IPR013525">
    <property type="entry name" value="ABC2_TM"/>
</dbReference>
<feature type="transmembrane region" description="Helical" evidence="5">
    <location>
        <begin position="228"/>
        <end position="249"/>
    </location>
</feature>
<comment type="caution">
    <text evidence="7">The sequence shown here is derived from an EMBL/GenBank/DDBJ whole genome shotgun (WGS) entry which is preliminary data.</text>
</comment>
<evidence type="ECO:0000256" key="4">
    <source>
        <dbReference type="ARBA" id="ARBA00023136"/>
    </source>
</evidence>
<feature type="domain" description="ABC-2 type transporter transmembrane" evidence="6">
    <location>
        <begin position="33"/>
        <end position="215"/>
    </location>
</feature>
<evidence type="ECO:0000256" key="2">
    <source>
        <dbReference type="ARBA" id="ARBA00022692"/>
    </source>
</evidence>
<reference evidence="7 8" key="1">
    <citation type="submission" date="2023-02" db="EMBL/GenBank/DDBJ databases">
        <title>The predominant lactic acid bacteria and yeasts involved in the spontaneous fermentation of millet during the production of the traditional porridge Hausa koko in Ghana.</title>
        <authorList>
            <person name="Atter A."/>
            <person name="Diaz M."/>
        </authorList>
    </citation>
    <scope>NUCLEOTIDE SEQUENCE [LARGE SCALE GENOMIC DNA]</scope>
    <source>
        <strain evidence="7 8">FI11640</strain>
    </source>
</reference>
<accession>A0ABU7SZQ6</accession>
<evidence type="ECO:0000259" key="6">
    <source>
        <dbReference type="Pfam" id="PF01061"/>
    </source>
</evidence>